<organism evidence="4 5">
    <name type="scientific">Monosporascus ibericus</name>
    <dbReference type="NCBI Taxonomy" id="155417"/>
    <lineage>
        <taxon>Eukaryota</taxon>
        <taxon>Fungi</taxon>
        <taxon>Dikarya</taxon>
        <taxon>Ascomycota</taxon>
        <taxon>Pezizomycotina</taxon>
        <taxon>Sordariomycetes</taxon>
        <taxon>Xylariomycetidae</taxon>
        <taxon>Xylariales</taxon>
        <taxon>Xylariales incertae sedis</taxon>
        <taxon>Monosporascus</taxon>
    </lineage>
</organism>
<dbReference type="InterPro" id="IPR056884">
    <property type="entry name" value="NPHP3-like_N"/>
</dbReference>
<dbReference type="Gene3D" id="3.40.50.300">
    <property type="entry name" value="P-loop containing nucleotide triphosphate hydrolases"/>
    <property type="match status" value="1"/>
</dbReference>
<sequence>MSASDPAQAAFESSKQAFKDSLQDPNLFDEILMTQNIGQVYDATEKLQREMGNQGRLRHLGKIRPCLERLSGYAAVIDTFVQAKPDILALIWGPIRILLLWSSRSLQLFDAITSAVEKIGEALPEFCDIVRTFSPKETLKDALCLFYRDILDFYTILLKVSLAHYEQASKTFLSAAAIDAAKAQHSTLFVFASHVYQDSTTALSIIQSLAFQLATECKDTRSLLVEAKQRELKSNTRYASDSLKNLLKCTGPTYIIVDGLDEIDHLERRILLQALVECIEECNDLEVLISSRAEDDIAKILEKKAKIIRAHTRNSDSIQDYVEYRSRDWMDKCDLDRMFLYARIVMDNLELLSGIEEIREELQAYPKDLEEA</sequence>
<keyword evidence="1" id="KW-0677">Repeat</keyword>
<accession>A0A4Q4THZ1</accession>
<keyword evidence="5" id="KW-1185">Reference proteome</keyword>
<evidence type="ECO:0000259" key="3">
    <source>
        <dbReference type="Pfam" id="PF24883"/>
    </source>
</evidence>
<protein>
    <recommendedName>
        <fullName evidence="6">NACHT domain-containing protein</fullName>
    </recommendedName>
</protein>
<dbReference type="OrthoDB" id="4062651at2759"/>
<evidence type="ECO:0000259" key="2">
    <source>
        <dbReference type="Pfam" id="PF24809"/>
    </source>
</evidence>
<proteinExistence type="predicted"/>
<dbReference type="STRING" id="155417.A0A4Q4THZ1"/>
<comment type="caution">
    <text evidence="4">The sequence shown here is derived from an EMBL/GenBank/DDBJ whole genome shotgun (WGS) entry which is preliminary data.</text>
</comment>
<dbReference type="Proteomes" id="UP000293360">
    <property type="component" value="Unassembled WGS sequence"/>
</dbReference>
<evidence type="ECO:0000313" key="4">
    <source>
        <dbReference type="EMBL" id="RYP05157.1"/>
    </source>
</evidence>
<feature type="domain" description="DUF7708" evidence="2">
    <location>
        <begin position="66"/>
        <end position="155"/>
    </location>
</feature>
<dbReference type="Pfam" id="PF24809">
    <property type="entry name" value="DUF7708"/>
    <property type="match status" value="1"/>
</dbReference>
<dbReference type="PANTHER" id="PTHR10039:SF14">
    <property type="entry name" value="NACHT DOMAIN-CONTAINING PROTEIN"/>
    <property type="match status" value="1"/>
</dbReference>
<dbReference type="InterPro" id="IPR027417">
    <property type="entry name" value="P-loop_NTPase"/>
</dbReference>
<evidence type="ECO:0000313" key="5">
    <source>
        <dbReference type="Proteomes" id="UP000293360"/>
    </source>
</evidence>
<dbReference type="PANTHER" id="PTHR10039">
    <property type="entry name" value="AMELOGENIN"/>
    <property type="match status" value="1"/>
</dbReference>
<dbReference type="Pfam" id="PF24883">
    <property type="entry name" value="NPHP3_N"/>
    <property type="match status" value="1"/>
</dbReference>
<dbReference type="AlphaFoldDB" id="A0A4Q4THZ1"/>
<gene>
    <name evidence="4" type="ORF">DL764_004011</name>
</gene>
<evidence type="ECO:0000256" key="1">
    <source>
        <dbReference type="ARBA" id="ARBA00022737"/>
    </source>
</evidence>
<reference evidence="4 5" key="1">
    <citation type="submission" date="2018-06" db="EMBL/GenBank/DDBJ databases">
        <title>Complete Genomes of Monosporascus.</title>
        <authorList>
            <person name="Robinson A.J."/>
            <person name="Natvig D.O."/>
        </authorList>
    </citation>
    <scope>NUCLEOTIDE SEQUENCE [LARGE SCALE GENOMIC DNA]</scope>
    <source>
        <strain evidence="4 5">CBS 110550</strain>
    </source>
</reference>
<evidence type="ECO:0008006" key="6">
    <source>
        <dbReference type="Google" id="ProtNLM"/>
    </source>
</evidence>
<feature type="domain" description="Nephrocystin 3-like N-terminal" evidence="3">
    <location>
        <begin position="169"/>
        <end position="292"/>
    </location>
</feature>
<dbReference type="InterPro" id="IPR056125">
    <property type="entry name" value="DUF7708"/>
</dbReference>
<dbReference type="EMBL" id="QJNU01000179">
    <property type="protein sequence ID" value="RYP05157.1"/>
    <property type="molecule type" value="Genomic_DNA"/>
</dbReference>
<name>A0A4Q4THZ1_9PEZI</name>